<feature type="domain" description="DUF4401" evidence="2">
    <location>
        <begin position="37"/>
        <end position="367"/>
    </location>
</feature>
<feature type="transmembrane region" description="Helical" evidence="1">
    <location>
        <begin position="222"/>
        <end position="240"/>
    </location>
</feature>
<dbReference type="InterPro" id="IPR025833">
    <property type="entry name" value="GDYXXLXY"/>
</dbReference>
<evidence type="ECO:0000313" key="3">
    <source>
        <dbReference type="EMBL" id="MFC4622363.1"/>
    </source>
</evidence>
<feature type="transmembrane region" description="Helical" evidence="1">
    <location>
        <begin position="65"/>
        <end position="86"/>
    </location>
</feature>
<feature type="transmembrane region" description="Helical" evidence="1">
    <location>
        <begin position="323"/>
        <end position="342"/>
    </location>
</feature>
<comment type="caution">
    <text evidence="3">The sequence shown here is derived from an EMBL/GenBank/DDBJ whole genome shotgun (WGS) entry which is preliminary data.</text>
</comment>
<feature type="transmembrane region" description="Helical" evidence="1">
    <location>
        <begin position="349"/>
        <end position="366"/>
    </location>
</feature>
<dbReference type="Pfam" id="PF14351">
    <property type="entry name" value="DUF4401"/>
    <property type="match status" value="1"/>
</dbReference>
<feature type="transmembrane region" description="Helical" evidence="1">
    <location>
        <begin position="98"/>
        <end position="116"/>
    </location>
</feature>
<keyword evidence="1" id="KW-0472">Membrane</keyword>
<dbReference type="Proteomes" id="UP001595967">
    <property type="component" value="Unassembled WGS sequence"/>
</dbReference>
<dbReference type="EMBL" id="JBHSEW010000007">
    <property type="protein sequence ID" value="MFC4622363.1"/>
    <property type="molecule type" value="Genomic_DNA"/>
</dbReference>
<feature type="transmembrane region" description="Helical" evidence="1">
    <location>
        <begin position="37"/>
        <end position="59"/>
    </location>
</feature>
<dbReference type="Pfam" id="PF14345">
    <property type="entry name" value="GDYXXLXY"/>
    <property type="match status" value="1"/>
</dbReference>
<evidence type="ECO:0000313" key="4">
    <source>
        <dbReference type="Proteomes" id="UP001595967"/>
    </source>
</evidence>
<protein>
    <submittedName>
        <fullName evidence="3">GDYXXLXY domain-containing protein</fullName>
    </submittedName>
</protein>
<proteinExistence type="predicted"/>
<organism evidence="3 4">
    <name type="scientific">Comamonas nitrativorans</name>
    <dbReference type="NCBI Taxonomy" id="108437"/>
    <lineage>
        <taxon>Bacteria</taxon>
        <taxon>Pseudomonadati</taxon>
        <taxon>Pseudomonadota</taxon>
        <taxon>Betaproteobacteria</taxon>
        <taxon>Burkholderiales</taxon>
        <taxon>Comamonadaceae</taxon>
        <taxon>Comamonas</taxon>
    </lineage>
</organism>
<accession>A0ABV9GWH6</accession>
<feature type="transmembrane region" description="Helical" evidence="1">
    <location>
        <begin position="291"/>
        <end position="317"/>
    </location>
</feature>
<keyword evidence="1" id="KW-1133">Transmembrane helix</keyword>
<feature type="transmembrane region" description="Helical" evidence="1">
    <location>
        <begin position="122"/>
        <end position="141"/>
    </location>
</feature>
<sequence>MTTTTQPPAPAWWPRAQAEGLLPTDALPPATPPAPSWIVLALSFFGAQLVLWPFLGLLAMTLGNALSSFSGALLTSLVLAAAAIWLLRSSQALFAEQLGFSLLLAAQALWLWAFVQDFRSETLGTVTASLLAFQAALAWIVPQAWLRRLLGVLASWTFLFLPPWAAAQGAGQPYLGAIFSLWESWPRHTLLLAGAWAVWAHCEGRWLTRPWAAKLRDLLESAAVGLLLALALQIVLRYVLLGARGSADDPQAGQALLWAWHWQNALQAGAVLVSAGWLLQRWPRRGVLWLVYAAALVACLGVPSMGVIVVLASFAAGTNRWRLFWLALAVALMELGNFYYALQWPLQDKAAALGIVGAAMVPMLWWLRGPRTSPAQATSAPVRTPWPITLVLAVAGVLALGLVQWDVQRKEAVLAQGQKIYLPLQPQDPRSLMQGDYMALRFAYPAAVAEALDTLQAQQPWQHRVLAVARLDDRGVAQIERLARPGETPQAGTVLLPLKRLKGRWVVVTDAFFFPEGQGRPLAAARFGEFRVLADGQALLAGLAAADLTAIQPGKLPMPPAPEAPED</sequence>
<keyword evidence="1" id="KW-0812">Transmembrane</keyword>
<evidence type="ECO:0000259" key="2">
    <source>
        <dbReference type="Pfam" id="PF14351"/>
    </source>
</evidence>
<keyword evidence="4" id="KW-1185">Reference proteome</keyword>
<evidence type="ECO:0000256" key="1">
    <source>
        <dbReference type="SAM" id="Phobius"/>
    </source>
</evidence>
<feature type="transmembrane region" description="Helical" evidence="1">
    <location>
        <begin position="148"/>
        <end position="165"/>
    </location>
</feature>
<gene>
    <name evidence="3" type="ORF">ACFO3A_09060</name>
</gene>
<feature type="transmembrane region" description="Helical" evidence="1">
    <location>
        <begin position="260"/>
        <end position="279"/>
    </location>
</feature>
<dbReference type="InterPro" id="IPR025513">
    <property type="entry name" value="DUF4401"/>
</dbReference>
<name>A0ABV9GWH6_9BURK</name>
<reference evidence="4" key="1">
    <citation type="journal article" date="2019" name="Int. J. Syst. Evol. Microbiol.">
        <title>The Global Catalogue of Microorganisms (GCM) 10K type strain sequencing project: providing services to taxonomists for standard genome sequencing and annotation.</title>
        <authorList>
            <consortium name="The Broad Institute Genomics Platform"/>
            <consortium name="The Broad Institute Genome Sequencing Center for Infectious Disease"/>
            <person name="Wu L."/>
            <person name="Ma J."/>
        </authorList>
    </citation>
    <scope>NUCLEOTIDE SEQUENCE [LARGE SCALE GENOMIC DNA]</scope>
    <source>
        <strain evidence="4">JCM 11650</strain>
    </source>
</reference>
<feature type="transmembrane region" description="Helical" evidence="1">
    <location>
        <begin position="386"/>
        <end position="403"/>
    </location>
</feature>
<dbReference type="RefSeq" id="WP_377725810.1">
    <property type="nucleotide sequence ID" value="NZ_JBHSEW010000007.1"/>
</dbReference>